<sequence>MKTIVIVLTLLFLVLSCAPNIKAKAYLEENTHSFNSATNPQINFKIDELPPDEHLGVSAAKNILGFCQKCAHHCLRRKRIIGECRRFVCHCSRQEIGVWIMNILEFRQLKTYLVSVKNVHIIV</sequence>
<accession>A0ABM0UT39</accession>
<name>A0ABM0UT39_CAMSA</name>
<gene>
    <name evidence="3" type="primary">LOC104728631</name>
</gene>
<dbReference type="GeneID" id="104728631"/>
<reference evidence="2" key="1">
    <citation type="journal article" date="2014" name="Nat. Commun.">
        <title>The emerging biofuel crop Camelina sativa retains a highly undifferentiated hexaploid genome structure.</title>
        <authorList>
            <person name="Kagale S."/>
            <person name="Koh C."/>
            <person name="Nixon J."/>
            <person name="Bollina V."/>
            <person name="Clarke W.E."/>
            <person name="Tuteja R."/>
            <person name="Spillane C."/>
            <person name="Robinson S.J."/>
            <person name="Links M.G."/>
            <person name="Clarke C."/>
            <person name="Higgins E.E."/>
            <person name="Huebert T."/>
            <person name="Sharpe A.G."/>
            <person name="Parkin I.A."/>
        </authorList>
    </citation>
    <scope>NUCLEOTIDE SEQUENCE [LARGE SCALE GENOMIC DNA]</scope>
    <source>
        <strain evidence="2">cv. DH55</strain>
    </source>
</reference>
<keyword evidence="1" id="KW-0732">Signal</keyword>
<protein>
    <submittedName>
        <fullName evidence="3">Defensin-like protein 222</fullName>
    </submittedName>
</protein>
<reference evidence="3" key="2">
    <citation type="submission" date="2025-08" db="UniProtKB">
        <authorList>
            <consortium name="RefSeq"/>
        </authorList>
    </citation>
    <scope>IDENTIFICATION</scope>
    <source>
        <tissue evidence="3">Leaf</tissue>
    </source>
</reference>
<evidence type="ECO:0000256" key="1">
    <source>
        <dbReference type="SAM" id="SignalP"/>
    </source>
</evidence>
<dbReference type="RefSeq" id="XP_010445891.1">
    <property type="nucleotide sequence ID" value="XM_010447589.2"/>
</dbReference>
<keyword evidence="2" id="KW-1185">Reference proteome</keyword>
<organism evidence="2 3">
    <name type="scientific">Camelina sativa</name>
    <name type="common">False flax</name>
    <name type="synonym">Myagrum sativum</name>
    <dbReference type="NCBI Taxonomy" id="90675"/>
    <lineage>
        <taxon>Eukaryota</taxon>
        <taxon>Viridiplantae</taxon>
        <taxon>Streptophyta</taxon>
        <taxon>Embryophyta</taxon>
        <taxon>Tracheophyta</taxon>
        <taxon>Spermatophyta</taxon>
        <taxon>Magnoliopsida</taxon>
        <taxon>eudicotyledons</taxon>
        <taxon>Gunneridae</taxon>
        <taxon>Pentapetalae</taxon>
        <taxon>rosids</taxon>
        <taxon>malvids</taxon>
        <taxon>Brassicales</taxon>
        <taxon>Brassicaceae</taxon>
        <taxon>Camelineae</taxon>
        <taxon>Camelina</taxon>
    </lineage>
</organism>
<proteinExistence type="predicted"/>
<dbReference type="Proteomes" id="UP000694864">
    <property type="component" value="Chromosome 11"/>
</dbReference>
<feature type="signal peptide" evidence="1">
    <location>
        <begin position="1"/>
        <end position="23"/>
    </location>
</feature>
<feature type="chain" id="PRO_5045821674" evidence="1">
    <location>
        <begin position="24"/>
        <end position="123"/>
    </location>
</feature>
<evidence type="ECO:0000313" key="3">
    <source>
        <dbReference type="RefSeq" id="XP_010445891.1"/>
    </source>
</evidence>
<evidence type="ECO:0000313" key="2">
    <source>
        <dbReference type="Proteomes" id="UP000694864"/>
    </source>
</evidence>
<dbReference type="PROSITE" id="PS51257">
    <property type="entry name" value="PROKAR_LIPOPROTEIN"/>
    <property type="match status" value="1"/>
</dbReference>